<keyword evidence="1" id="KW-0805">Transcription regulation</keyword>
<dbReference type="InterPro" id="IPR011991">
    <property type="entry name" value="ArsR-like_HTH"/>
</dbReference>
<dbReference type="InterPro" id="IPR036390">
    <property type="entry name" value="WH_DNA-bd_sf"/>
</dbReference>
<dbReference type="InterPro" id="IPR036388">
    <property type="entry name" value="WH-like_DNA-bd_sf"/>
</dbReference>
<dbReference type="InterPro" id="IPR051011">
    <property type="entry name" value="Metal_resp_trans_reg"/>
</dbReference>
<dbReference type="InterPro" id="IPR001845">
    <property type="entry name" value="HTH_ArsR_DNA-bd_dom"/>
</dbReference>
<dbReference type="PANTHER" id="PTHR43132">
    <property type="entry name" value="ARSENICAL RESISTANCE OPERON REPRESSOR ARSR-RELATED"/>
    <property type="match status" value="1"/>
</dbReference>
<dbReference type="PROSITE" id="PS50987">
    <property type="entry name" value="HTH_ARSR_2"/>
    <property type="match status" value="1"/>
</dbReference>
<evidence type="ECO:0000313" key="5">
    <source>
        <dbReference type="EMBL" id="GAA4898794.1"/>
    </source>
</evidence>
<feature type="domain" description="HTH arsR-type" evidence="4">
    <location>
        <begin position="30"/>
        <end position="124"/>
    </location>
</feature>
<sequence>MFEAYLRNCADNKPDAYDGRMHEHPIRQVPDDEHANLASETFRMLSDPTRVKLLWALFQGEHSVGALADMVGAAPTAVSQHLAKLRLAGLVQSRREGTFAYYRSADEHVQRLLTEALSHAEHVSGMVEHTYR</sequence>
<evidence type="ECO:0000313" key="6">
    <source>
        <dbReference type="Proteomes" id="UP001501521"/>
    </source>
</evidence>
<dbReference type="Gene3D" id="1.10.10.10">
    <property type="entry name" value="Winged helix-like DNA-binding domain superfamily/Winged helix DNA-binding domain"/>
    <property type="match status" value="1"/>
</dbReference>
<protein>
    <submittedName>
        <fullName evidence="5">Metalloregulator ArsR/SmtB family transcription factor</fullName>
    </submittedName>
</protein>
<evidence type="ECO:0000256" key="3">
    <source>
        <dbReference type="ARBA" id="ARBA00023163"/>
    </source>
</evidence>
<keyword evidence="3" id="KW-0804">Transcription</keyword>
<keyword evidence="6" id="KW-1185">Reference proteome</keyword>
<proteinExistence type="predicted"/>
<organism evidence="5 6">
    <name type="scientific">Tessaracoccus lubricantis</name>
    <dbReference type="NCBI Taxonomy" id="545543"/>
    <lineage>
        <taxon>Bacteria</taxon>
        <taxon>Bacillati</taxon>
        <taxon>Actinomycetota</taxon>
        <taxon>Actinomycetes</taxon>
        <taxon>Propionibacteriales</taxon>
        <taxon>Propionibacteriaceae</taxon>
        <taxon>Tessaracoccus</taxon>
    </lineage>
</organism>
<dbReference type="NCBIfam" id="NF033788">
    <property type="entry name" value="HTH_metalloreg"/>
    <property type="match status" value="1"/>
</dbReference>
<dbReference type="PRINTS" id="PR00778">
    <property type="entry name" value="HTHARSR"/>
</dbReference>
<dbReference type="CDD" id="cd00090">
    <property type="entry name" value="HTH_ARSR"/>
    <property type="match status" value="1"/>
</dbReference>
<dbReference type="Proteomes" id="UP001501521">
    <property type="component" value="Unassembled WGS sequence"/>
</dbReference>
<accession>A0ABP9FDV3</accession>
<dbReference type="EMBL" id="BAABLV010000025">
    <property type="protein sequence ID" value="GAA4898794.1"/>
    <property type="molecule type" value="Genomic_DNA"/>
</dbReference>
<dbReference type="Pfam" id="PF01022">
    <property type="entry name" value="HTH_5"/>
    <property type="match status" value="1"/>
</dbReference>
<name>A0ABP9FDV3_9ACTN</name>
<dbReference type="PANTHER" id="PTHR43132:SF8">
    <property type="entry name" value="HTH-TYPE TRANSCRIPTIONAL REGULATOR KMTR"/>
    <property type="match status" value="1"/>
</dbReference>
<dbReference type="SUPFAM" id="SSF46785">
    <property type="entry name" value="Winged helix' DNA-binding domain"/>
    <property type="match status" value="1"/>
</dbReference>
<evidence type="ECO:0000259" key="4">
    <source>
        <dbReference type="PROSITE" id="PS50987"/>
    </source>
</evidence>
<evidence type="ECO:0000256" key="1">
    <source>
        <dbReference type="ARBA" id="ARBA00023015"/>
    </source>
</evidence>
<reference evidence="6" key="1">
    <citation type="journal article" date="2019" name="Int. J. Syst. Evol. Microbiol.">
        <title>The Global Catalogue of Microorganisms (GCM) 10K type strain sequencing project: providing services to taxonomists for standard genome sequencing and annotation.</title>
        <authorList>
            <consortium name="The Broad Institute Genomics Platform"/>
            <consortium name="The Broad Institute Genome Sequencing Center for Infectious Disease"/>
            <person name="Wu L."/>
            <person name="Ma J."/>
        </authorList>
    </citation>
    <scope>NUCLEOTIDE SEQUENCE [LARGE SCALE GENOMIC DNA]</scope>
    <source>
        <strain evidence="6">JCM 19125</strain>
    </source>
</reference>
<gene>
    <name evidence="5" type="ORF">GCM10025789_15960</name>
</gene>
<comment type="caution">
    <text evidence="5">The sequence shown here is derived from an EMBL/GenBank/DDBJ whole genome shotgun (WGS) entry which is preliminary data.</text>
</comment>
<dbReference type="SMART" id="SM00418">
    <property type="entry name" value="HTH_ARSR"/>
    <property type="match status" value="1"/>
</dbReference>
<keyword evidence="2" id="KW-0238">DNA-binding</keyword>
<evidence type="ECO:0000256" key="2">
    <source>
        <dbReference type="ARBA" id="ARBA00023125"/>
    </source>
</evidence>